<dbReference type="Pfam" id="PF13673">
    <property type="entry name" value="Acetyltransf_10"/>
    <property type="match status" value="1"/>
</dbReference>
<feature type="domain" description="N-acetyltransferase" evidence="1">
    <location>
        <begin position="1"/>
        <end position="140"/>
    </location>
</feature>
<dbReference type="RefSeq" id="WP_204710987.1">
    <property type="nucleotide sequence ID" value="NZ_JBHSZV010000013.1"/>
</dbReference>
<comment type="caution">
    <text evidence="2">The sequence shown here is derived from an EMBL/GenBank/DDBJ whole genome shotgun (WGS) entry which is preliminary data.</text>
</comment>
<dbReference type="PROSITE" id="PS51186">
    <property type="entry name" value="GNAT"/>
    <property type="match status" value="1"/>
</dbReference>
<dbReference type="InterPro" id="IPR000182">
    <property type="entry name" value="GNAT_dom"/>
</dbReference>
<dbReference type="SUPFAM" id="SSF55729">
    <property type="entry name" value="Acyl-CoA N-acyltransferases (Nat)"/>
    <property type="match status" value="1"/>
</dbReference>
<dbReference type="EMBL" id="JBHSZV010000013">
    <property type="protein sequence ID" value="MFC7061446.1"/>
    <property type="molecule type" value="Genomic_DNA"/>
</dbReference>
<dbReference type="Gene3D" id="3.40.630.30">
    <property type="match status" value="1"/>
</dbReference>
<dbReference type="PANTHER" id="PTHR13355">
    <property type="entry name" value="GLUCOSAMINE 6-PHOSPHATE N-ACETYLTRANSFERASE"/>
    <property type="match status" value="1"/>
</dbReference>
<keyword evidence="3" id="KW-1185">Reference proteome</keyword>
<dbReference type="CDD" id="cd04301">
    <property type="entry name" value="NAT_SF"/>
    <property type="match status" value="1"/>
</dbReference>
<dbReference type="Proteomes" id="UP001596410">
    <property type="component" value="Unassembled WGS sequence"/>
</dbReference>
<accession>A0ABW2EIV6</accession>
<reference evidence="3" key="1">
    <citation type="journal article" date="2019" name="Int. J. Syst. Evol. Microbiol.">
        <title>The Global Catalogue of Microorganisms (GCM) 10K type strain sequencing project: providing services to taxonomists for standard genome sequencing and annotation.</title>
        <authorList>
            <consortium name="The Broad Institute Genomics Platform"/>
            <consortium name="The Broad Institute Genome Sequencing Center for Infectious Disease"/>
            <person name="Wu L."/>
            <person name="Ma J."/>
        </authorList>
    </citation>
    <scope>NUCLEOTIDE SEQUENCE [LARGE SCALE GENOMIC DNA]</scope>
    <source>
        <strain evidence="3">CGMCC 4.1621</strain>
    </source>
</reference>
<dbReference type="PANTHER" id="PTHR13355:SF9">
    <property type="entry name" value="ACETYLTRANSFERASE BSU40680-RELATED"/>
    <property type="match status" value="1"/>
</dbReference>
<evidence type="ECO:0000313" key="3">
    <source>
        <dbReference type="Proteomes" id="UP001596410"/>
    </source>
</evidence>
<evidence type="ECO:0000313" key="2">
    <source>
        <dbReference type="EMBL" id="MFC7061446.1"/>
    </source>
</evidence>
<organism evidence="2 3">
    <name type="scientific">Halobacillus seohaensis</name>
    <dbReference type="NCBI Taxonomy" id="447421"/>
    <lineage>
        <taxon>Bacteria</taxon>
        <taxon>Bacillati</taxon>
        <taxon>Bacillota</taxon>
        <taxon>Bacilli</taxon>
        <taxon>Bacillales</taxon>
        <taxon>Bacillaceae</taxon>
        <taxon>Halobacillus</taxon>
    </lineage>
</organism>
<dbReference type="InterPro" id="IPR039143">
    <property type="entry name" value="GNPNAT1-like"/>
</dbReference>
<dbReference type="InterPro" id="IPR016181">
    <property type="entry name" value="Acyl_CoA_acyltransferase"/>
</dbReference>
<sequence length="140" mass="15965">MKVTQVTSEQELKAAFDIRQKVFVQEQGVPLKDEFDDFDEICEHILILNDRSPVGTGRIRRIENAAKLERICILSDYRKFGLGKVIIENLEAIAKNKGLTHIKLHGQVQAKGFYEKLGYSSESDEFMEDGIAHVLMIKDI</sequence>
<gene>
    <name evidence="2" type="ORF">ACFQIC_06180</name>
</gene>
<name>A0ABW2EIV6_9BACI</name>
<protein>
    <submittedName>
        <fullName evidence="2">GNAT family N-acetyltransferase</fullName>
    </submittedName>
</protein>
<proteinExistence type="predicted"/>
<evidence type="ECO:0000259" key="1">
    <source>
        <dbReference type="PROSITE" id="PS51186"/>
    </source>
</evidence>